<sequence>MPTWGLRTKWVVGKGEAQSLPGTRRNTMAVQPGKSCHALQEVDTWDIQSLAAASLERVVAAAEAMWDSSLVAEMENMLAQGGWGQVLDKISCDSERSELKGVPLPWTGAGPSFSQPSAMCFGQTLRRWQLAGNAVRSKGYLAMAAKATGREEWEALERLRQGPLGCWKALGVVVGVASTAGSQQELHLKRGPFQSLVHLSNNSTDIAKCHKMKLMKWLHVLLPANSPGSVIPLEQENIDPGTENVAISPAIDLFVPVKSHCTPLDLCSCIH</sequence>
<proteinExistence type="predicted"/>
<keyword evidence="2" id="KW-1185">Reference proteome</keyword>
<protein>
    <recommendedName>
        <fullName evidence="3">STAR protein</fullName>
    </recommendedName>
</protein>
<accession>A0ABQ9DJ98</accession>
<organism evidence="1 2">
    <name type="scientific">Willisornis vidua</name>
    <name type="common">Xingu scale-backed antbird</name>
    <dbReference type="NCBI Taxonomy" id="1566151"/>
    <lineage>
        <taxon>Eukaryota</taxon>
        <taxon>Metazoa</taxon>
        <taxon>Chordata</taxon>
        <taxon>Craniata</taxon>
        <taxon>Vertebrata</taxon>
        <taxon>Euteleostomi</taxon>
        <taxon>Archelosauria</taxon>
        <taxon>Archosauria</taxon>
        <taxon>Dinosauria</taxon>
        <taxon>Saurischia</taxon>
        <taxon>Theropoda</taxon>
        <taxon>Coelurosauria</taxon>
        <taxon>Aves</taxon>
        <taxon>Neognathae</taxon>
        <taxon>Neoaves</taxon>
        <taxon>Telluraves</taxon>
        <taxon>Australaves</taxon>
        <taxon>Passeriformes</taxon>
        <taxon>Thamnophilidae</taxon>
        <taxon>Willisornis</taxon>
    </lineage>
</organism>
<comment type="caution">
    <text evidence="1">The sequence shown here is derived from an EMBL/GenBank/DDBJ whole genome shotgun (WGS) entry which is preliminary data.</text>
</comment>
<reference evidence="1" key="1">
    <citation type="submission" date="2019-10" db="EMBL/GenBank/DDBJ databases">
        <authorList>
            <person name="Soares A.E.R."/>
            <person name="Aleixo A."/>
            <person name="Schneider P."/>
            <person name="Miyaki C.Y."/>
            <person name="Schneider M.P."/>
            <person name="Mello C."/>
            <person name="Vasconcelos A.T.R."/>
        </authorList>
    </citation>
    <scope>NUCLEOTIDE SEQUENCE</scope>
    <source>
        <tissue evidence="1">Muscle</tissue>
    </source>
</reference>
<name>A0ABQ9DJ98_9PASS</name>
<evidence type="ECO:0000313" key="2">
    <source>
        <dbReference type="Proteomes" id="UP001145742"/>
    </source>
</evidence>
<dbReference type="Proteomes" id="UP001145742">
    <property type="component" value="Unassembled WGS sequence"/>
</dbReference>
<evidence type="ECO:0008006" key="3">
    <source>
        <dbReference type="Google" id="ProtNLM"/>
    </source>
</evidence>
<gene>
    <name evidence="1" type="ORF">WISP_36048</name>
</gene>
<evidence type="ECO:0000313" key="1">
    <source>
        <dbReference type="EMBL" id="KAJ7422957.1"/>
    </source>
</evidence>
<dbReference type="EMBL" id="WHWB01032923">
    <property type="protein sequence ID" value="KAJ7422957.1"/>
    <property type="molecule type" value="Genomic_DNA"/>
</dbReference>